<keyword evidence="1 3" id="KW-0863">Zinc-finger</keyword>
<dbReference type="OrthoDB" id="6270329at2759"/>
<evidence type="ECO:0000256" key="3">
    <source>
        <dbReference type="PROSITE-ProRule" id="PRU00175"/>
    </source>
</evidence>
<accession>A0A9P0CEB8</accession>
<organism evidence="7 8">
    <name type="scientific">Bemisia tabaci</name>
    <name type="common">Sweetpotato whitefly</name>
    <name type="synonym">Aleurodes tabaci</name>
    <dbReference type="NCBI Taxonomy" id="7038"/>
    <lineage>
        <taxon>Eukaryota</taxon>
        <taxon>Metazoa</taxon>
        <taxon>Ecdysozoa</taxon>
        <taxon>Arthropoda</taxon>
        <taxon>Hexapoda</taxon>
        <taxon>Insecta</taxon>
        <taxon>Pterygota</taxon>
        <taxon>Neoptera</taxon>
        <taxon>Paraneoptera</taxon>
        <taxon>Hemiptera</taxon>
        <taxon>Sternorrhyncha</taxon>
        <taxon>Aleyrodoidea</taxon>
        <taxon>Aleyrodidae</taxon>
        <taxon>Aleyrodinae</taxon>
        <taxon>Bemisia</taxon>
    </lineage>
</organism>
<evidence type="ECO:0000256" key="1">
    <source>
        <dbReference type="ARBA" id="ARBA00022771"/>
    </source>
</evidence>
<keyword evidence="8" id="KW-1185">Reference proteome</keyword>
<feature type="region of interest" description="Disordered" evidence="5">
    <location>
        <begin position="394"/>
        <end position="442"/>
    </location>
</feature>
<feature type="compositionally biased region" description="Low complexity" evidence="5">
    <location>
        <begin position="123"/>
        <end position="132"/>
    </location>
</feature>
<gene>
    <name evidence="7" type="ORF">BEMITA_LOCUS10020</name>
</gene>
<feature type="region of interest" description="Disordered" evidence="5">
    <location>
        <begin position="237"/>
        <end position="256"/>
    </location>
</feature>
<dbReference type="KEGG" id="btab:109035200"/>
<evidence type="ECO:0000256" key="2">
    <source>
        <dbReference type="ARBA" id="ARBA00022833"/>
    </source>
</evidence>
<evidence type="ECO:0000256" key="4">
    <source>
        <dbReference type="SAM" id="Coils"/>
    </source>
</evidence>
<keyword evidence="4" id="KW-0175">Coiled coil</keyword>
<feature type="compositionally biased region" description="Polar residues" evidence="5">
    <location>
        <begin position="395"/>
        <end position="406"/>
    </location>
</feature>
<dbReference type="InterPro" id="IPR031824">
    <property type="entry name" value="RNF220_mid"/>
</dbReference>
<dbReference type="PANTHER" id="PTHR13459">
    <property type="entry name" value="E3 UBIQUITIN-PROTEIN LIGASE RNF220 ISOFORM X1"/>
    <property type="match status" value="1"/>
</dbReference>
<feature type="compositionally biased region" description="Basic and acidic residues" evidence="5">
    <location>
        <begin position="159"/>
        <end position="173"/>
    </location>
</feature>
<dbReference type="GO" id="GO:0061630">
    <property type="term" value="F:ubiquitin protein ligase activity"/>
    <property type="evidence" value="ECO:0007669"/>
    <property type="project" value="TreeGrafter"/>
</dbReference>
<dbReference type="CDD" id="cd16563">
    <property type="entry name" value="RING-HC_RNF220"/>
    <property type="match status" value="1"/>
</dbReference>
<proteinExistence type="predicted"/>
<dbReference type="InterPro" id="IPR052443">
    <property type="entry name" value="E3_ubiq-ligase_RNF220-like"/>
</dbReference>
<feature type="coiled-coil region" evidence="4">
    <location>
        <begin position="445"/>
        <end position="472"/>
    </location>
</feature>
<evidence type="ECO:0000313" key="7">
    <source>
        <dbReference type="EMBL" id="CAH0773547.1"/>
    </source>
</evidence>
<dbReference type="GO" id="GO:0008270">
    <property type="term" value="F:zinc ion binding"/>
    <property type="evidence" value="ECO:0007669"/>
    <property type="project" value="UniProtKB-KW"/>
</dbReference>
<dbReference type="Gene3D" id="3.30.160.60">
    <property type="entry name" value="Classic Zinc Finger"/>
    <property type="match status" value="1"/>
</dbReference>
<dbReference type="PROSITE" id="PS50089">
    <property type="entry name" value="ZF_RING_2"/>
    <property type="match status" value="1"/>
</dbReference>
<evidence type="ECO:0000313" key="8">
    <source>
        <dbReference type="Proteomes" id="UP001152759"/>
    </source>
</evidence>
<feature type="compositionally biased region" description="Basic and acidic residues" evidence="5">
    <location>
        <begin position="418"/>
        <end position="442"/>
    </location>
</feature>
<dbReference type="Gene3D" id="3.30.40.10">
    <property type="entry name" value="Zinc/RING finger domain, C3HC4 (zinc finger)"/>
    <property type="match status" value="1"/>
</dbReference>
<dbReference type="PANTHER" id="PTHR13459:SF1">
    <property type="entry name" value="E3 UBIQUITIN-PROTEIN LIGASE RNF220 ISOFORM X1"/>
    <property type="match status" value="1"/>
</dbReference>
<dbReference type="SUPFAM" id="SSF57850">
    <property type="entry name" value="RING/U-box"/>
    <property type="match status" value="1"/>
</dbReference>
<feature type="compositionally biased region" description="Basic and acidic residues" evidence="5">
    <location>
        <begin position="180"/>
        <end position="192"/>
    </location>
</feature>
<keyword evidence="2" id="KW-0862">Zinc</keyword>
<dbReference type="InterPro" id="IPR001841">
    <property type="entry name" value="Znf_RING"/>
</dbReference>
<dbReference type="Pfam" id="PF15926">
    <property type="entry name" value="RNF220"/>
    <property type="match status" value="1"/>
</dbReference>
<evidence type="ECO:0000259" key="6">
    <source>
        <dbReference type="PROSITE" id="PS50089"/>
    </source>
</evidence>
<feature type="domain" description="RING-type" evidence="6">
    <location>
        <begin position="476"/>
        <end position="515"/>
    </location>
</feature>
<dbReference type="AlphaFoldDB" id="A0A9P0CEB8"/>
<keyword evidence="1 3" id="KW-0479">Metal-binding</keyword>
<dbReference type="GO" id="GO:0016567">
    <property type="term" value="P:protein ubiquitination"/>
    <property type="evidence" value="ECO:0007669"/>
    <property type="project" value="TreeGrafter"/>
</dbReference>
<sequence>MENSAYAPNPLPPPGLVVFSQAGGLTETLRLQRPFNTQADSKDIQVPFHASSFGLRLIDSYPGLPAHLLHHLQPQFLHPSLDPRNSFGPGAFQPLSSSANKNFPSAFAPPKCLKMDADTMNSSLLDNNNGSDMFSPGHYQRGDSSSPASVSVSPTSTAAKDESCDGAGDDRDGAGTPGSERTECSTPEDARIKRNKKAPKDPNCCPVCGVSIRANDLESHLLQELDRLTKISKNRMRRPSLPHPRTNNHRDDPAAAVDGSLEGRWETYQRIKTNRQGRLRIKNKKRKADDVACPVCNEDISGSPEDLNGHVEKCLHKYDNEDETVDVEGYSESFEEYEWAGQRRIRAASLLTGGYTGVGMVAGTRASAAEEEEDLVVDGDDVAVFGRPQYCENDVISSTPSHNENGASERMQESPSSMKEDVDMTKVKEEPSSTENLTKKSDLANQTDGLVVEALKRRIKELENETKAVNGDKFICLICMEHYKKPVISVCCWHVYCEECWLQTLGAKKLCPQCNTITSPSDLRRIFL</sequence>
<feature type="compositionally biased region" description="Low complexity" evidence="5">
    <location>
        <begin position="144"/>
        <end position="158"/>
    </location>
</feature>
<protein>
    <recommendedName>
        <fullName evidence="6">RING-type domain-containing protein</fullName>
    </recommendedName>
</protein>
<dbReference type="Proteomes" id="UP001152759">
    <property type="component" value="Chromosome 6"/>
</dbReference>
<dbReference type="InterPro" id="IPR013083">
    <property type="entry name" value="Znf_RING/FYVE/PHD"/>
</dbReference>
<name>A0A9P0CEB8_BEMTA</name>
<dbReference type="EMBL" id="OU963867">
    <property type="protein sequence ID" value="CAH0773547.1"/>
    <property type="molecule type" value="Genomic_DNA"/>
</dbReference>
<reference evidence="7" key="1">
    <citation type="submission" date="2021-12" db="EMBL/GenBank/DDBJ databases">
        <authorList>
            <person name="King R."/>
        </authorList>
    </citation>
    <scope>NUCLEOTIDE SEQUENCE</scope>
</reference>
<feature type="region of interest" description="Disordered" evidence="5">
    <location>
        <begin position="123"/>
        <end position="201"/>
    </location>
</feature>
<dbReference type="Pfam" id="PF13923">
    <property type="entry name" value="zf-C3HC4_2"/>
    <property type="match status" value="1"/>
</dbReference>
<dbReference type="InterPro" id="IPR040178">
    <property type="entry name" value="RNF220_RING"/>
</dbReference>
<evidence type="ECO:0000256" key="5">
    <source>
        <dbReference type="SAM" id="MobiDB-lite"/>
    </source>
</evidence>